<keyword evidence="2 3" id="KW-0963">Cytoplasm</keyword>
<dbReference type="PANTHER" id="PTHR12598:SF0">
    <property type="entry name" value="COPPER HOMEOSTASIS PROTEIN CUTC HOMOLOG"/>
    <property type="match status" value="1"/>
</dbReference>
<evidence type="ECO:0000256" key="2">
    <source>
        <dbReference type="ARBA" id="ARBA00022490"/>
    </source>
</evidence>
<dbReference type="InterPro" id="IPR036822">
    <property type="entry name" value="CutC-like_dom_sf"/>
</dbReference>
<comment type="similarity">
    <text evidence="1 3">Belongs to the CutC family.</text>
</comment>
<dbReference type="RefSeq" id="WP_127742990.1">
    <property type="nucleotide sequence ID" value="NZ_RZTZ01000033.1"/>
</dbReference>
<evidence type="ECO:0000256" key="3">
    <source>
        <dbReference type="HAMAP-Rule" id="MF_00795"/>
    </source>
</evidence>
<organism evidence="4 5">
    <name type="scientific">Niallia taxi</name>
    <dbReference type="NCBI Taxonomy" id="2499688"/>
    <lineage>
        <taxon>Bacteria</taxon>
        <taxon>Bacillati</taxon>
        <taxon>Bacillota</taxon>
        <taxon>Bacilli</taxon>
        <taxon>Bacillales</taxon>
        <taxon>Bacillaceae</taxon>
        <taxon>Niallia</taxon>
    </lineage>
</organism>
<dbReference type="HAMAP" id="MF_00795">
    <property type="entry name" value="CutC"/>
    <property type="match status" value="1"/>
</dbReference>
<dbReference type="GO" id="GO:0005737">
    <property type="term" value="C:cytoplasm"/>
    <property type="evidence" value="ECO:0007669"/>
    <property type="project" value="UniProtKB-SubCell"/>
</dbReference>
<comment type="caution">
    <text evidence="4">The sequence shown here is derived from an EMBL/GenBank/DDBJ whole genome shotgun (WGS) entry which is preliminary data.</text>
</comment>
<comment type="caution">
    <text evidence="3">Once thought to be involved in copper homeostasis, experiments in E.coli have shown this is not the case.</text>
</comment>
<dbReference type="EMBL" id="RZTZ01000033">
    <property type="protein sequence ID" value="RVT56324.1"/>
    <property type="molecule type" value="Genomic_DNA"/>
</dbReference>
<dbReference type="PANTHER" id="PTHR12598">
    <property type="entry name" value="COPPER HOMEOSTASIS PROTEIN CUTC"/>
    <property type="match status" value="1"/>
</dbReference>
<sequence>MESVVLKEFCAENLTNIPAAIKAGAKRIELCDNLAVGGTTPSYGVIKKAVEISHNAGVTVMTMIRPRGGGFEYSHAEAEIMENDIEICMQLGSDGVVFGCLKNGWIDEELTSQLISKSEDMEITFHMAFDELSEEAQFKAIDWLAEKRVSRILTHGGSSDQSIEANFPHLKKLIEYAGDRIIILPGAGVNYQNLEGLLDALQVKEAHGTKIVKL</sequence>
<proteinExistence type="inferred from homology"/>
<dbReference type="SUPFAM" id="SSF110395">
    <property type="entry name" value="CutC-like"/>
    <property type="match status" value="1"/>
</dbReference>
<gene>
    <name evidence="3" type="primary">cutC</name>
    <name evidence="4" type="ORF">EM808_27820</name>
</gene>
<reference evidence="4 5" key="1">
    <citation type="submission" date="2019-01" db="EMBL/GenBank/DDBJ databases">
        <title>Bacillus sp. M5HDSG1-1, whole genome shotgun sequence.</title>
        <authorList>
            <person name="Tuo L."/>
        </authorList>
    </citation>
    <scope>NUCLEOTIDE SEQUENCE [LARGE SCALE GENOMIC DNA]</scope>
    <source>
        <strain evidence="4 5">M5HDSG1-1</strain>
    </source>
</reference>
<name>A0A3S2U667_9BACI</name>
<dbReference type="Proteomes" id="UP000288024">
    <property type="component" value="Unassembled WGS sequence"/>
</dbReference>
<dbReference type="Gene3D" id="3.20.20.380">
    <property type="entry name" value="Copper homeostasis (CutC) domain"/>
    <property type="match status" value="1"/>
</dbReference>
<dbReference type="Pfam" id="PF03932">
    <property type="entry name" value="CutC"/>
    <property type="match status" value="1"/>
</dbReference>
<dbReference type="InterPro" id="IPR005627">
    <property type="entry name" value="CutC-like"/>
</dbReference>
<comment type="subcellular location">
    <subcellularLocation>
        <location evidence="3">Cytoplasm</location>
    </subcellularLocation>
</comment>
<accession>A0A3S2U667</accession>
<dbReference type="GO" id="GO:0005507">
    <property type="term" value="F:copper ion binding"/>
    <property type="evidence" value="ECO:0007669"/>
    <property type="project" value="TreeGrafter"/>
</dbReference>
<keyword evidence="5" id="KW-1185">Reference proteome</keyword>
<evidence type="ECO:0000313" key="5">
    <source>
        <dbReference type="Proteomes" id="UP000288024"/>
    </source>
</evidence>
<evidence type="ECO:0000313" key="4">
    <source>
        <dbReference type="EMBL" id="RVT56324.1"/>
    </source>
</evidence>
<protein>
    <recommendedName>
        <fullName evidence="3">PF03932 family protein CutC</fullName>
    </recommendedName>
</protein>
<dbReference type="FunFam" id="3.20.20.380:FF:000003">
    <property type="entry name" value="Copper homeostasis protein CutC"/>
    <property type="match status" value="1"/>
</dbReference>
<evidence type="ECO:0000256" key="1">
    <source>
        <dbReference type="ARBA" id="ARBA00007768"/>
    </source>
</evidence>
<dbReference type="AlphaFoldDB" id="A0A3S2U667"/>